<evidence type="ECO:0000256" key="2">
    <source>
        <dbReference type="ARBA" id="ARBA00022692"/>
    </source>
</evidence>
<evidence type="ECO:0000313" key="10">
    <source>
        <dbReference type="Proteomes" id="UP000282741"/>
    </source>
</evidence>
<dbReference type="EMBL" id="CP024172">
    <property type="protein sequence ID" value="AZW18965.1"/>
    <property type="molecule type" value="Genomic_DNA"/>
</dbReference>
<feature type="coiled-coil region" evidence="5">
    <location>
        <begin position="127"/>
        <end position="154"/>
    </location>
</feature>
<dbReference type="Gene3D" id="2.40.30.170">
    <property type="match status" value="1"/>
</dbReference>
<proteinExistence type="inferred from homology"/>
<dbReference type="Pfam" id="PF25917">
    <property type="entry name" value="BSH_RND"/>
    <property type="match status" value="1"/>
</dbReference>
<dbReference type="NCBIfam" id="TIGR01730">
    <property type="entry name" value="RND_mfp"/>
    <property type="match status" value="1"/>
</dbReference>
<keyword evidence="2 6" id="KW-0812">Transmembrane</keyword>
<evidence type="ECO:0000256" key="4">
    <source>
        <dbReference type="ARBA" id="ARBA00023136"/>
    </source>
</evidence>
<gene>
    <name evidence="9" type="ORF">CS347_20500</name>
</gene>
<reference evidence="10" key="1">
    <citation type="submission" date="2017-10" db="EMBL/GenBank/DDBJ databases">
        <title>Whole genome sequencing of various Bordetella species.</title>
        <authorList>
            <person name="Weigand M.R."/>
            <person name="Loparev V."/>
            <person name="Peng Y."/>
            <person name="Bowden K.E."/>
            <person name="Tondella M.L."/>
            <person name="Williams M.M."/>
        </authorList>
    </citation>
    <scope>NUCLEOTIDE SEQUENCE [LARGE SCALE GENOMIC DNA]</scope>
    <source>
        <strain evidence="10">H720</strain>
    </source>
</reference>
<keyword evidence="3 6" id="KW-1133">Transmembrane helix</keyword>
<dbReference type="KEGG" id="bhz:ACR54_02109"/>
<accession>A0AAN1S003</accession>
<keyword evidence="4 6" id="KW-0472">Membrane</keyword>
<sequence length="298" mass="32494">MKLPNSLRPAALGRYAVTALAVLAAVYAGWQLWVHYEVEPWTRDGRVKAYVVQVAPDVSGLVTAVPVQDNQDVKAGDTLFEIDRARFQLAFDQADAAVRAQQVAREQAARDVKRNRSLGQLVSAETLEQSQTRLQQSEAALAQAEVQLNVARLNLQRSRVLAAVDGRVTNLDLRVGSYASAGRAVMALVDAGSFYVEGYFEETKLPNIHEGDPVVVTLMGESRQIRGHVESVAMGIADRDRSTSANLLPNVNPTFNWVRLAQRIPVRVHIDEVPEGVRLVAGQTATVAIDTAALAARH</sequence>
<dbReference type="RefSeq" id="WP_029580691.1">
    <property type="nucleotide sequence ID" value="NZ_CP012076.1"/>
</dbReference>
<dbReference type="SUPFAM" id="SSF111369">
    <property type="entry name" value="HlyD-like secretion proteins"/>
    <property type="match status" value="1"/>
</dbReference>
<dbReference type="Pfam" id="PF25963">
    <property type="entry name" value="Beta-barrel_AAEA"/>
    <property type="match status" value="1"/>
</dbReference>
<dbReference type="AlphaFoldDB" id="A0AAN1S003"/>
<dbReference type="InterPro" id="IPR050393">
    <property type="entry name" value="MFP_Efflux_Pump"/>
</dbReference>
<evidence type="ECO:0000256" key="5">
    <source>
        <dbReference type="SAM" id="Coils"/>
    </source>
</evidence>
<dbReference type="Proteomes" id="UP000282741">
    <property type="component" value="Chromosome"/>
</dbReference>
<dbReference type="InterPro" id="IPR058625">
    <property type="entry name" value="MdtA-like_BSH"/>
</dbReference>
<evidence type="ECO:0000313" key="9">
    <source>
        <dbReference type="EMBL" id="AZW18965.1"/>
    </source>
</evidence>
<comment type="similarity">
    <text evidence="1">Belongs to the membrane fusion protein (MFP) (TC 8.A.1) family.</text>
</comment>
<organism evidence="9 10">
    <name type="scientific">Bordetella hinzii</name>
    <dbReference type="NCBI Taxonomy" id="103855"/>
    <lineage>
        <taxon>Bacteria</taxon>
        <taxon>Pseudomonadati</taxon>
        <taxon>Pseudomonadota</taxon>
        <taxon>Betaproteobacteria</taxon>
        <taxon>Burkholderiales</taxon>
        <taxon>Alcaligenaceae</taxon>
        <taxon>Bordetella</taxon>
    </lineage>
</organism>
<dbReference type="Gene3D" id="2.40.50.100">
    <property type="match status" value="1"/>
</dbReference>
<feature type="transmembrane region" description="Helical" evidence="6">
    <location>
        <begin position="12"/>
        <end position="33"/>
    </location>
</feature>
<dbReference type="InterPro" id="IPR058634">
    <property type="entry name" value="AaeA-lik-b-barrel"/>
</dbReference>
<evidence type="ECO:0000259" key="8">
    <source>
        <dbReference type="Pfam" id="PF25963"/>
    </source>
</evidence>
<evidence type="ECO:0000259" key="7">
    <source>
        <dbReference type="Pfam" id="PF25917"/>
    </source>
</evidence>
<feature type="domain" description="p-hydroxybenzoic acid efflux pump subunit AaeA-like beta-barrel" evidence="8">
    <location>
        <begin position="193"/>
        <end position="289"/>
    </location>
</feature>
<dbReference type="InterPro" id="IPR006143">
    <property type="entry name" value="RND_pump_MFP"/>
</dbReference>
<feature type="domain" description="Multidrug resistance protein MdtA-like barrel-sandwich hybrid" evidence="7">
    <location>
        <begin position="51"/>
        <end position="189"/>
    </location>
</feature>
<dbReference type="PANTHER" id="PTHR30367">
    <property type="entry name" value="P-HYDROXYBENZOIC ACID EFFLUX PUMP SUBUNIT AAEA-RELATED"/>
    <property type="match status" value="1"/>
</dbReference>
<evidence type="ECO:0000256" key="1">
    <source>
        <dbReference type="ARBA" id="ARBA00009477"/>
    </source>
</evidence>
<dbReference type="GeneID" id="92993507"/>
<name>A0AAN1S003_9BORD</name>
<evidence type="ECO:0000256" key="3">
    <source>
        <dbReference type="ARBA" id="ARBA00022989"/>
    </source>
</evidence>
<keyword evidence="5" id="KW-0175">Coiled coil</keyword>
<protein>
    <submittedName>
        <fullName evidence="9">HlyD family secretion protein</fullName>
    </submittedName>
</protein>
<dbReference type="GO" id="GO:0016020">
    <property type="term" value="C:membrane"/>
    <property type="evidence" value="ECO:0007669"/>
    <property type="project" value="InterPro"/>
</dbReference>
<dbReference type="GO" id="GO:0022857">
    <property type="term" value="F:transmembrane transporter activity"/>
    <property type="evidence" value="ECO:0007669"/>
    <property type="project" value="InterPro"/>
</dbReference>
<dbReference type="PANTHER" id="PTHR30367:SF12">
    <property type="entry name" value="P-HYDROXYBENZOIC ACID EFFLUX PUMP SUBUNIT AAEA"/>
    <property type="match status" value="1"/>
</dbReference>
<evidence type="ECO:0000256" key="6">
    <source>
        <dbReference type="SAM" id="Phobius"/>
    </source>
</evidence>